<accession>Q3SQ96</accession>
<organism evidence="3 4">
    <name type="scientific">Nitrobacter winogradskyi (strain ATCC 25391 / DSM 10237 / CIP 104748 / NCIMB 11846 / Nb-255)</name>
    <dbReference type="NCBI Taxonomy" id="323098"/>
    <lineage>
        <taxon>Bacteria</taxon>
        <taxon>Pseudomonadati</taxon>
        <taxon>Pseudomonadota</taxon>
        <taxon>Alphaproteobacteria</taxon>
        <taxon>Hyphomicrobiales</taxon>
        <taxon>Nitrobacteraceae</taxon>
        <taxon>Nitrobacter</taxon>
    </lineage>
</organism>
<dbReference type="AlphaFoldDB" id="Q3SQ96"/>
<sequence length="119" mass="12758">MQKRLRSKSGSRDSVRKRNGPGSGQPGRLTPPCDASSARFSQIDSPSFMETRLTRKFVAEAASLAVFGAGLAGVYILAKVLKGDVADLTIALIATVIFVVSYVLGQWVKRTIDPPHAVK</sequence>
<protein>
    <submittedName>
        <fullName evidence="3">Uncharacterized protein</fullName>
    </submittedName>
</protein>
<evidence type="ECO:0000256" key="2">
    <source>
        <dbReference type="SAM" id="Phobius"/>
    </source>
</evidence>
<proteinExistence type="predicted"/>
<feature type="transmembrane region" description="Helical" evidence="2">
    <location>
        <begin position="90"/>
        <end position="108"/>
    </location>
</feature>
<dbReference type="KEGG" id="nwi:Nwi_2291"/>
<keyword evidence="2" id="KW-0812">Transmembrane</keyword>
<dbReference type="Proteomes" id="UP000002531">
    <property type="component" value="Chromosome"/>
</dbReference>
<keyword evidence="2" id="KW-0472">Membrane</keyword>
<name>Q3SQ96_NITWN</name>
<dbReference type="HOGENOM" id="CLU_2058907_0_0_5"/>
<dbReference type="EMBL" id="CP000115">
    <property type="protein sequence ID" value="ABA05545.1"/>
    <property type="molecule type" value="Genomic_DNA"/>
</dbReference>
<evidence type="ECO:0000313" key="3">
    <source>
        <dbReference type="EMBL" id="ABA05545.1"/>
    </source>
</evidence>
<reference evidence="3 4" key="1">
    <citation type="journal article" date="2006" name="Appl. Environ. Microbiol.">
        <title>Genome sequence of the chemolithoautotrophic nitrite-oxidizing bacterium Nitrobacter winogradskyi Nb-255.</title>
        <authorList>
            <person name="Starkenburg S.R."/>
            <person name="Chain P.S."/>
            <person name="Sayavedra-Soto L.A."/>
            <person name="Hauser L."/>
            <person name="Land M.L."/>
            <person name="Larimer F.W."/>
            <person name="Malfatti S.A."/>
            <person name="Klotz M.G."/>
            <person name="Bottomley P.J."/>
            <person name="Arp D.J."/>
            <person name="Hickey W.J."/>
        </authorList>
    </citation>
    <scope>NUCLEOTIDE SEQUENCE [LARGE SCALE GENOMIC DNA]</scope>
    <source>
        <strain evidence="4">ATCC 25391 / DSM 10237 / CIP 104748 / NCIMB 11846 / Nb-255</strain>
    </source>
</reference>
<keyword evidence="2" id="KW-1133">Transmembrane helix</keyword>
<evidence type="ECO:0000256" key="1">
    <source>
        <dbReference type="SAM" id="MobiDB-lite"/>
    </source>
</evidence>
<feature type="transmembrane region" description="Helical" evidence="2">
    <location>
        <begin position="57"/>
        <end position="78"/>
    </location>
</feature>
<evidence type="ECO:0000313" key="4">
    <source>
        <dbReference type="Proteomes" id="UP000002531"/>
    </source>
</evidence>
<gene>
    <name evidence="3" type="ordered locus">Nwi_2291</name>
</gene>
<feature type="region of interest" description="Disordered" evidence="1">
    <location>
        <begin position="1"/>
        <end position="38"/>
    </location>
</feature>
<keyword evidence="4" id="KW-1185">Reference proteome</keyword>